<dbReference type="EMBL" id="CR382127">
    <property type="protein sequence ID" value="CAG83741.1"/>
    <property type="molecule type" value="Genomic_DNA"/>
</dbReference>
<dbReference type="InParanoid" id="Q6CHP6"/>
<evidence type="ECO:0000313" key="1">
    <source>
        <dbReference type="EMBL" id="CAG83741.1"/>
    </source>
</evidence>
<name>Q6CHP6_YARLI</name>
<evidence type="ECO:0000313" key="2">
    <source>
        <dbReference type="Proteomes" id="UP000001300"/>
    </source>
</evidence>
<dbReference type="AlphaFoldDB" id="Q6CHP6"/>
<sequence length="363" mass="40860">MENLPHEIFRIIAGYVEDQTQLVHLACTCQGLYNNVIPLLWTHITQMPKHYVETRLLPRHDDFTILHNLNVDRFKGALEEKQVGMLASSSVRTVEFSFTPWWGEQQFLAALAFLNRSVFTNINKISIVMTIDHTTADSDLSEQLHDVVSQLSAYAAKYKADLLVQVRSVDQIKYFIPESLKQIIFLRVPVSLIWGSEDHQTLAEIAPALTRIKYLELFASPITPITDHDLQTSLQIPPAPDYSWMAKLPITTLKLSEKITTALVNDSNDLPSGLTEFISRDTQPLIAWHMLIGAASRLTKLKTVDITRSAFSTSRLMPISAEPPGKIFPSVQTLRLGFIEPDLVEEIKNTMPNLKSTAVALSL</sequence>
<dbReference type="KEGG" id="yli:2906163"/>
<dbReference type="Proteomes" id="UP000001300">
    <property type="component" value="Chromosome A"/>
</dbReference>
<reference evidence="1 2" key="1">
    <citation type="journal article" date="2004" name="Nature">
        <title>Genome evolution in yeasts.</title>
        <authorList>
            <consortium name="Genolevures"/>
            <person name="Dujon B."/>
            <person name="Sherman D."/>
            <person name="Fischer G."/>
            <person name="Durrens P."/>
            <person name="Casaregola S."/>
            <person name="Lafontaine I."/>
            <person name="de Montigny J."/>
            <person name="Marck C."/>
            <person name="Neuveglise C."/>
            <person name="Talla E."/>
            <person name="Goffard N."/>
            <person name="Frangeul L."/>
            <person name="Aigle M."/>
            <person name="Anthouard V."/>
            <person name="Babour A."/>
            <person name="Barbe V."/>
            <person name="Barnay S."/>
            <person name="Blanchin S."/>
            <person name="Beckerich J.M."/>
            <person name="Beyne E."/>
            <person name="Bleykasten C."/>
            <person name="Boisrame A."/>
            <person name="Boyer J."/>
            <person name="Cattolico L."/>
            <person name="Confanioleri F."/>
            <person name="de Daruvar A."/>
            <person name="Despons L."/>
            <person name="Fabre E."/>
            <person name="Fairhead C."/>
            <person name="Ferry-Dumazet H."/>
            <person name="Groppi A."/>
            <person name="Hantraye F."/>
            <person name="Hennequin C."/>
            <person name="Jauniaux N."/>
            <person name="Joyet P."/>
            <person name="Kachouri R."/>
            <person name="Kerrest A."/>
            <person name="Koszul R."/>
            <person name="Lemaire M."/>
            <person name="Lesur I."/>
            <person name="Ma L."/>
            <person name="Muller H."/>
            <person name="Nicaud J.M."/>
            <person name="Nikolski M."/>
            <person name="Oztas S."/>
            <person name="Ozier-Kalogeropoulos O."/>
            <person name="Pellenz S."/>
            <person name="Potier S."/>
            <person name="Richard G.F."/>
            <person name="Straub M.L."/>
            <person name="Suleau A."/>
            <person name="Swennene D."/>
            <person name="Tekaia F."/>
            <person name="Wesolowski-Louvel M."/>
            <person name="Westhof E."/>
            <person name="Wirth B."/>
            <person name="Zeniou-Meyer M."/>
            <person name="Zivanovic I."/>
            <person name="Bolotin-Fukuhara M."/>
            <person name="Thierry A."/>
            <person name="Bouchier C."/>
            <person name="Caudron B."/>
            <person name="Scarpelli C."/>
            <person name="Gaillardin C."/>
            <person name="Weissenbach J."/>
            <person name="Wincker P."/>
            <person name="Souciet J.L."/>
        </authorList>
    </citation>
    <scope>NUCLEOTIDE SEQUENCE [LARGE SCALE GENOMIC DNA]</scope>
    <source>
        <strain evidence="2">CLIB 122 / E 150</strain>
    </source>
</reference>
<dbReference type="OrthoDB" id="4079492at2759"/>
<proteinExistence type="predicted"/>
<gene>
    <name evidence="1" type="ORF">YALI0_A06677g</name>
</gene>
<keyword evidence="2" id="KW-1185">Reference proteome</keyword>
<dbReference type="VEuPathDB" id="FungiDB:YALI0_A06677g"/>
<organism evidence="1 2">
    <name type="scientific">Yarrowia lipolytica (strain CLIB 122 / E 150)</name>
    <name type="common">Yeast</name>
    <name type="synonym">Candida lipolytica</name>
    <dbReference type="NCBI Taxonomy" id="284591"/>
    <lineage>
        <taxon>Eukaryota</taxon>
        <taxon>Fungi</taxon>
        <taxon>Dikarya</taxon>
        <taxon>Ascomycota</taxon>
        <taxon>Saccharomycotina</taxon>
        <taxon>Dipodascomycetes</taxon>
        <taxon>Dipodascales</taxon>
        <taxon>Dipodascales incertae sedis</taxon>
        <taxon>Yarrowia</taxon>
    </lineage>
</organism>
<protein>
    <submittedName>
        <fullName evidence="1">YALI0A06677p</fullName>
    </submittedName>
</protein>
<dbReference type="HOGENOM" id="CLU_763342_0_0_1"/>
<accession>Q6CHP6</accession>